<dbReference type="SUPFAM" id="SSF81383">
    <property type="entry name" value="F-box domain"/>
    <property type="match status" value="1"/>
</dbReference>
<organism evidence="2 3">
    <name type="scientific">Oedothorax gibbosus</name>
    <dbReference type="NCBI Taxonomy" id="931172"/>
    <lineage>
        <taxon>Eukaryota</taxon>
        <taxon>Metazoa</taxon>
        <taxon>Ecdysozoa</taxon>
        <taxon>Arthropoda</taxon>
        <taxon>Chelicerata</taxon>
        <taxon>Arachnida</taxon>
        <taxon>Araneae</taxon>
        <taxon>Araneomorphae</taxon>
        <taxon>Entelegynae</taxon>
        <taxon>Araneoidea</taxon>
        <taxon>Linyphiidae</taxon>
        <taxon>Erigoninae</taxon>
        <taxon>Oedothorax</taxon>
    </lineage>
</organism>
<dbReference type="InterPro" id="IPR001810">
    <property type="entry name" value="F-box_dom"/>
</dbReference>
<dbReference type="Pfam" id="PF00646">
    <property type="entry name" value="F-box"/>
    <property type="match status" value="1"/>
</dbReference>
<dbReference type="AlphaFoldDB" id="A0AAV6UA70"/>
<feature type="domain" description="F-box" evidence="1">
    <location>
        <begin position="39"/>
        <end position="67"/>
    </location>
</feature>
<evidence type="ECO:0000259" key="1">
    <source>
        <dbReference type="Pfam" id="PF00646"/>
    </source>
</evidence>
<name>A0AAV6UA70_9ARAC</name>
<dbReference type="Proteomes" id="UP000827092">
    <property type="component" value="Unassembled WGS sequence"/>
</dbReference>
<dbReference type="SUPFAM" id="SSF52047">
    <property type="entry name" value="RNI-like"/>
    <property type="match status" value="1"/>
</dbReference>
<reference evidence="2 3" key="1">
    <citation type="journal article" date="2022" name="Nat. Ecol. Evol.">
        <title>A masculinizing supergene underlies an exaggerated male reproductive morph in a spider.</title>
        <authorList>
            <person name="Hendrickx F."/>
            <person name="De Corte Z."/>
            <person name="Sonet G."/>
            <person name="Van Belleghem S.M."/>
            <person name="Kostlbacher S."/>
            <person name="Vangestel C."/>
        </authorList>
    </citation>
    <scope>NUCLEOTIDE SEQUENCE [LARGE SCALE GENOMIC DNA]</scope>
    <source>
        <strain evidence="2">W744_W776</strain>
    </source>
</reference>
<protein>
    <recommendedName>
        <fullName evidence="1">F-box domain-containing protein</fullName>
    </recommendedName>
</protein>
<dbReference type="InterPro" id="IPR032675">
    <property type="entry name" value="LRR_dom_sf"/>
</dbReference>
<evidence type="ECO:0000313" key="3">
    <source>
        <dbReference type="Proteomes" id="UP000827092"/>
    </source>
</evidence>
<dbReference type="InterPro" id="IPR036047">
    <property type="entry name" value="F-box-like_dom_sf"/>
</dbReference>
<evidence type="ECO:0000313" key="2">
    <source>
        <dbReference type="EMBL" id="KAG8180758.1"/>
    </source>
</evidence>
<dbReference type="Gene3D" id="1.20.1280.50">
    <property type="match status" value="1"/>
</dbReference>
<proteinExistence type="predicted"/>
<accession>A0AAV6UA70</accession>
<dbReference type="EMBL" id="JAFNEN010000552">
    <property type="protein sequence ID" value="KAG8180758.1"/>
    <property type="molecule type" value="Genomic_DNA"/>
</dbReference>
<gene>
    <name evidence="2" type="ORF">JTE90_026231</name>
</gene>
<comment type="caution">
    <text evidence="2">The sequence shown here is derived from an EMBL/GenBank/DDBJ whole genome shotgun (WGS) entry which is preliminary data.</text>
</comment>
<keyword evidence="3" id="KW-1185">Reference proteome</keyword>
<sequence length="429" mass="48553">MESDLPFEGADATLRLATGYRGSSWLVPNNNRDRSMAQVLCEILSYLDVRHRLVASLVCRRWLLACSTQLKDACLFLYRRSLPPPLQIKDITLPTLPLTRPFCKVALENINVDQQCMDFLKNLGPQLLHLEVSSSAINLDCCSWMKCPQLSTLVTDTEDIVMAIGPDPLVHLQSLDLYRATDVKDEMLLGLMDAVSPNLREFKVPRNVAFDRRVMKRFYPVPFNLCLDLSPFLLTTWAVELFIAKRAKTLTSLRLPPDTPEDAALRIASTLGLALTDVDISDCNGLRGSLGEFFKLQPRVVALNLFRGRIDYEELESVVRLLPGLRKLSIGCGFDKQALTLVFTLRHLRCLCIRNFTTSNIHCNKIPPEVFSTFASVDLRVLDVDASLDDESIQELLKRAPALRELKMGRIGRKFFRDGPEIRSSNHRY</sequence>
<dbReference type="Gene3D" id="3.80.10.10">
    <property type="entry name" value="Ribonuclease Inhibitor"/>
    <property type="match status" value="1"/>
</dbReference>